<dbReference type="RefSeq" id="WP_255035968.1">
    <property type="nucleotide sequence ID" value="NZ_RJUF01000007.1"/>
</dbReference>
<dbReference type="InterPro" id="IPR029044">
    <property type="entry name" value="Nucleotide-diphossugar_trans"/>
</dbReference>
<keyword evidence="2" id="KW-1185">Reference proteome</keyword>
<dbReference type="SUPFAM" id="SSF53448">
    <property type="entry name" value="Nucleotide-diphospho-sugar transferases"/>
    <property type="match status" value="1"/>
</dbReference>
<organism evidence="1 2">
    <name type="scientific">Lacihabitans soyangensis</name>
    <dbReference type="NCBI Taxonomy" id="869394"/>
    <lineage>
        <taxon>Bacteria</taxon>
        <taxon>Pseudomonadati</taxon>
        <taxon>Bacteroidota</taxon>
        <taxon>Cytophagia</taxon>
        <taxon>Cytophagales</taxon>
        <taxon>Leadbetterellaceae</taxon>
        <taxon>Lacihabitans</taxon>
    </lineage>
</organism>
<protein>
    <recommendedName>
        <fullName evidence="3">Glycosyltransferase</fullName>
    </recommendedName>
</protein>
<name>A0AAE3GZT8_9BACT</name>
<proteinExistence type="predicted"/>
<accession>A0AAE3GZT8</accession>
<evidence type="ECO:0000313" key="2">
    <source>
        <dbReference type="Proteomes" id="UP001204144"/>
    </source>
</evidence>
<evidence type="ECO:0008006" key="3">
    <source>
        <dbReference type="Google" id="ProtNLM"/>
    </source>
</evidence>
<evidence type="ECO:0000313" key="1">
    <source>
        <dbReference type="EMBL" id="MCP9762213.1"/>
    </source>
</evidence>
<dbReference type="Proteomes" id="UP001204144">
    <property type="component" value="Unassembled WGS sequence"/>
</dbReference>
<sequence length="310" mass="36753">MKISGFTFLRNAHKLYYPIAESINSILDHVDEFVVALGKGDENDNSLEILQSINSPKIKIIHTEWDLDKYPSGTEYAHQTDLAKEACSGDWLFYLQGDEVIHEDDLESIKTACEKYHSDHRIEGFVFNYLHFWGDYGHYFSDHCWYKKEIRIIRNLPEVHSWKDAQSFRFISDFAGNDYNRKKNTRKLNCIALDARIFHYGWVRPPEVMKTKNDAVMKNYSHTFWEDFAENFDYGRMDYCKVFQETHPKVMLERIKNLDWSNKLRYDGPVAINRSKMKHERPKYRILTSIEENLLGGYVIGGFKNYRIIK</sequence>
<dbReference type="EMBL" id="RJUF01000007">
    <property type="protein sequence ID" value="MCP9762213.1"/>
    <property type="molecule type" value="Genomic_DNA"/>
</dbReference>
<comment type="caution">
    <text evidence="1">The sequence shown here is derived from an EMBL/GenBank/DDBJ whole genome shotgun (WGS) entry which is preliminary data.</text>
</comment>
<dbReference type="Gene3D" id="3.90.550.10">
    <property type="entry name" value="Spore Coat Polysaccharide Biosynthesis Protein SpsA, Chain A"/>
    <property type="match status" value="1"/>
</dbReference>
<dbReference type="AlphaFoldDB" id="A0AAE3GZT8"/>
<gene>
    <name evidence="1" type="ORF">EGI31_04545</name>
</gene>
<reference evidence="1 2" key="1">
    <citation type="submission" date="2018-11" db="EMBL/GenBank/DDBJ databases">
        <title>Novel bacteria species description.</title>
        <authorList>
            <person name="Han J.-H."/>
        </authorList>
    </citation>
    <scope>NUCLEOTIDE SEQUENCE [LARGE SCALE GENOMIC DNA]</scope>
    <source>
        <strain evidence="1 2">KCTC23259</strain>
    </source>
</reference>